<name>H2XM16_CIOIN</name>
<dbReference type="InParanoid" id="H2XM16"/>
<reference evidence="2" key="1">
    <citation type="journal article" date="2002" name="Science">
        <title>The draft genome of Ciona intestinalis: insights into chordate and vertebrate origins.</title>
        <authorList>
            <person name="Dehal P."/>
            <person name="Satou Y."/>
            <person name="Campbell R.K."/>
            <person name="Chapman J."/>
            <person name="Degnan B."/>
            <person name="De Tomaso A."/>
            <person name="Davidson B."/>
            <person name="Di Gregorio A."/>
            <person name="Gelpke M."/>
            <person name="Goodstein D.M."/>
            <person name="Harafuji N."/>
            <person name="Hastings K.E."/>
            <person name="Ho I."/>
            <person name="Hotta K."/>
            <person name="Huang W."/>
            <person name="Kawashima T."/>
            <person name="Lemaire P."/>
            <person name="Martinez D."/>
            <person name="Meinertzhagen I.A."/>
            <person name="Necula S."/>
            <person name="Nonaka M."/>
            <person name="Putnam N."/>
            <person name="Rash S."/>
            <person name="Saiga H."/>
            <person name="Satake M."/>
            <person name="Terry A."/>
            <person name="Yamada L."/>
            <person name="Wang H.G."/>
            <person name="Awazu S."/>
            <person name="Azumi K."/>
            <person name="Boore J."/>
            <person name="Branno M."/>
            <person name="Chin-Bow S."/>
            <person name="DeSantis R."/>
            <person name="Doyle S."/>
            <person name="Francino P."/>
            <person name="Keys D.N."/>
            <person name="Haga S."/>
            <person name="Hayashi H."/>
            <person name="Hino K."/>
            <person name="Imai K.S."/>
            <person name="Inaba K."/>
            <person name="Kano S."/>
            <person name="Kobayashi K."/>
            <person name="Kobayashi M."/>
            <person name="Lee B.I."/>
            <person name="Makabe K.W."/>
            <person name="Manohar C."/>
            <person name="Matassi G."/>
            <person name="Medina M."/>
            <person name="Mochizuki Y."/>
            <person name="Mount S."/>
            <person name="Morishita T."/>
            <person name="Miura S."/>
            <person name="Nakayama A."/>
            <person name="Nishizaka S."/>
            <person name="Nomoto H."/>
            <person name="Ohta F."/>
            <person name="Oishi K."/>
            <person name="Rigoutsos I."/>
            <person name="Sano M."/>
            <person name="Sasaki A."/>
            <person name="Sasakura Y."/>
            <person name="Shoguchi E."/>
            <person name="Shin-i T."/>
            <person name="Spagnuolo A."/>
            <person name="Stainier D."/>
            <person name="Suzuki M.M."/>
            <person name="Tassy O."/>
            <person name="Takatori N."/>
            <person name="Tokuoka M."/>
            <person name="Yagi K."/>
            <person name="Yoshizaki F."/>
            <person name="Wada S."/>
            <person name="Zhang C."/>
            <person name="Hyatt P.D."/>
            <person name="Larimer F."/>
            <person name="Detter C."/>
            <person name="Doggett N."/>
            <person name="Glavina T."/>
            <person name="Hawkins T."/>
            <person name="Richardson P."/>
            <person name="Lucas S."/>
            <person name="Kohara Y."/>
            <person name="Levine M."/>
            <person name="Satoh N."/>
            <person name="Rokhsar D.S."/>
        </authorList>
    </citation>
    <scope>NUCLEOTIDE SEQUENCE [LARGE SCALE GENOMIC DNA]</scope>
</reference>
<accession>H2XM16</accession>
<dbReference type="HOGENOM" id="CLU_3227002_0_0_1"/>
<dbReference type="AlphaFoldDB" id="H2XM16"/>
<reference evidence="1" key="2">
    <citation type="submission" date="2025-08" db="UniProtKB">
        <authorList>
            <consortium name="Ensembl"/>
        </authorList>
    </citation>
    <scope>IDENTIFICATION</scope>
</reference>
<dbReference type="Ensembl" id="ENSCINT00000035588.1">
    <property type="protein sequence ID" value="ENSCINP00000030698.1"/>
    <property type="gene ID" value="ENSCING00000024858.1"/>
</dbReference>
<proteinExistence type="predicted"/>
<dbReference type="Proteomes" id="UP000008144">
    <property type="component" value="Unassembled WGS sequence"/>
</dbReference>
<evidence type="ECO:0000313" key="1">
    <source>
        <dbReference type="Ensembl" id="ENSCINP00000030698.1"/>
    </source>
</evidence>
<organism evidence="1 2">
    <name type="scientific">Ciona intestinalis</name>
    <name type="common">Transparent sea squirt</name>
    <name type="synonym">Ascidia intestinalis</name>
    <dbReference type="NCBI Taxonomy" id="7719"/>
    <lineage>
        <taxon>Eukaryota</taxon>
        <taxon>Metazoa</taxon>
        <taxon>Chordata</taxon>
        <taxon>Tunicata</taxon>
        <taxon>Ascidiacea</taxon>
        <taxon>Phlebobranchia</taxon>
        <taxon>Cionidae</taxon>
        <taxon>Ciona</taxon>
    </lineage>
</organism>
<reference evidence="1" key="3">
    <citation type="submission" date="2025-09" db="UniProtKB">
        <authorList>
            <consortium name="Ensembl"/>
        </authorList>
    </citation>
    <scope>IDENTIFICATION</scope>
</reference>
<protein>
    <submittedName>
        <fullName evidence="1">Uncharacterized protein</fullName>
    </submittedName>
</protein>
<evidence type="ECO:0000313" key="2">
    <source>
        <dbReference type="Proteomes" id="UP000008144"/>
    </source>
</evidence>
<sequence>NHPQSYIRGHEVYKTEHLCYNDCRFPAMRGQKLTLNQNKYSDHP</sequence>
<keyword evidence="2" id="KW-1185">Reference proteome</keyword>